<evidence type="ECO:0000313" key="10">
    <source>
        <dbReference type="Proteomes" id="UP000470302"/>
    </source>
</evidence>
<comment type="similarity">
    <text evidence="2">Belongs to the outer membrane factor (OMF) (TC 1.B.17) family.</text>
</comment>
<gene>
    <name evidence="9" type="ORF">GTP91_29970</name>
</gene>
<protein>
    <submittedName>
        <fullName evidence="9">TolC family outer membrane protein</fullName>
    </submittedName>
</protein>
<dbReference type="GO" id="GO:0015288">
    <property type="term" value="F:porin activity"/>
    <property type="evidence" value="ECO:0007669"/>
    <property type="project" value="TreeGrafter"/>
</dbReference>
<dbReference type="PANTHER" id="PTHR30026">
    <property type="entry name" value="OUTER MEMBRANE PROTEIN TOLC"/>
    <property type="match status" value="1"/>
</dbReference>
<sequence length="438" mass="47000">MQRPLIAVLITSAFLTLNAQAADLIQVYQQALANDATYASARSSLTAGQERITQGRSGLLPNIAASGSNMRNSGDNTGYLGGVPLPKNDVDSHSNSYTVQLSQPLFNWANWQTYQQSKLAQATAEATFAQAQQDLITRVAQAYFDVLTAQDNLTSTQAQKVATTEQLASAKRNFEVGTQTITDTHEAQAAYDLVVAQEFAAINDLDNKRTALQVIIGQAPGELAPLRTGVTISAPSPAAVEPWVSSAENQNYAVVAAKLNVEIAKREIERNRANHLPTANLIASTTHQTTTGQQRSNNNAIGVSWNVPIFSGFAVTSKVRETIALEDKARNDLEATKRAASQNARSAYLGMNSGLAQVKALEAAEVSSKSSLDSNKLGYQVGVRINIDVLNAQKLLYSTQKDLAKARYDTIMNGLRLKSAAGSLKEDDLAPINALLAH</sequence>
<feature type="signal peptide" evidence="8">
    <location>
        <begin position="1"/>
        <end position="21"/>
    </location>
</feature>
<keyword evidence="5" id="KW-0812">Transmembrane</keyword>
<feature type="chain" id="PRO_5032435821" evidence="8">
    <location>
        <begin position="22"/>
        <end position="438"/>
    </location>
</feature>
<dbReference type="Gene3D" id="1.20.1600.10">
    <property type="entry name" value="Outer membrane efflux proteins (OEP)"/>
    <property type="match status" value="1"/>
</dbReference>
<evidence type="ECO:0000256" key="2">
    <source>
        <dbReference type="ARBA" id="ARBA00007613"/>
    </source>
</evidence>
<dbReference type="InterPro" id="IPR051906">
    <property type="entry name" value="TolC-like"/>
</dbReference>
<keyword evidence="7" id="KW-0998">Cell outer membrane</keyword>
<dbReference type="EMBL" id="WWCW01000198">
    <property type="protein sequence ID" value="MYM91392.1"/>
    <property type="molecule type" value="Genomic_DNA"/>
</dbReference>
<keyword evidence="8" id="KW-0732">Signal</keyword>
<name>A0A845GD72_9BURK</name>
<evidence type="ECO:0000256" key="8">
    <source>
        <dbReference type="SAM" id="SignalP"/>
    </source>
</evidence>
<dbReference type="PANTHER" id="PTHR30026:SF20">
    <property type="entry name" value="OUTER MEMBRANE PROTEIN TOLC"/>
    <property type="match status" value="1"/>
</dbReference>
<organism evidence="9 10">
    <name type="scientific">Duganella vulcania</name>
    <dbReference type="NCBI Taxonomy" id="2692166"/>
    <lineage>
        <taxon>Bacteria</taxon>
        <taxon>Pseudomonadati</taxon>
        <taxon>Pseudomonadota</taxon>
        <taxon>Betaproteobacteria</taxon>
        <taxon>Burkholderiales</taxon>
        <taxon>Oxalobacteraceae</taxon>
        <taxon>Telluria group</taxon>
        <taxon>Duganella</taxon>
    </lineage>
</organism>
<dbReference type="GO" id="GO:0015562">
    <property type="term" value="F:efflux transmembrane transporter activity"/>
    <property type="evidence" value="ECO:0007669"/>
    <property type="project" value="InterPro"/>
</dbReference>
<dbReference type="SUPFAM" id="SSF56954">
    <property type="entry name" value="Outer membrane efflux proteins (OEP)"/>
    <property type="match status" value="1"/>
</dbReference>
<dbReference type="Proteomes" id="UP000470302">
    <property type="component" value="Unassembled WGS sequence"/>
</dbReference>
<keyword evidence="4" id="KW-1134">Transmembrane beta strand</keyword>
<evidence type="ECO:0000256" key="7">
    <source>
        <dbReference type="ARBA" id="ARBA00023237"/>
    </source>
</evidence>
<dbReference type="AlphaFoldDB" id="A0A845GD72"/>
<dbReference type="GO" id="GO:0009279">
    <property type="term" value="C:cell outer membrane"/>
    <property type="evidence" value="ECO:0007669"/>
    <property type="project" value="UniProtKB-SubCell"/>
</dbReference>
<dbReference type="InterPro" id="IPR010130">
    <property type="entry name" value="T1SS_OMP_TolC"/>
</dbReference>
<evidence type="ECO:0000256" key="5">
    <source>
        <dbReference type="ARBA" id="ARBA00022692"/>
    </source>
</evidence>
<evidence type="ECO:0000313" key="9">
    <source>
        <dbReference type="EMBL" id="MYM91392.1"/>
    </source>
</evidence>
<evidence type="ECO:0000256" key="4">
    <source>
        <dbReference type="ARBA" id="ARBA00022452"/>
    </source>
</evidence>
<accession>A0A845GD72</accession>
<dbReference type="Pfam" id="PF02321">
    <property type="entry name" value="OEP"/>
    <property type="match status" value="2"/>
</dbReference>
<comment type="caution">
    <text evidence="9">The sequence shown here is derived from an EMBL/GenBank/DDBJ whole genome shotgun (WGS) entry which is preliminary data.</text>
</comment>
<dbReference type="InterPro" id="IPR003423">
    <property type="entry name" value="OMP_efflux"/>
</dbReference>
<keyword evidence="3" id="KW-0813">Transport</keyword>
<evidence type="ECO:0000256" key="3">
    <source>
        <dbReference type="ARBA" id="ARBA00022448"/>
    </source>
</evidence>
<dbReference type="NCBIfam" id="TIGR01844">
    <property type="entry name" value="type_I_sec_TolC"/>
    <property type="match status" value="1"/>
</dbReference>
<reference evidence="9 10" key="1">
    <citation type="submission" date="2020-01" db="EMBL/GenBank/DDBJ databases">
        <title>Novel species isolated from a subtropical stream in China.</title>
        <authorList>
            <person name="Lu H."/>
        </authorList>
    </citation>
    <scope>NUCLEOTIDE SEQUENCE [LARGE SCALE GENOMIC DNA]</scope>
    <source>
        <strain evidence="9 10">FT82W</strain>
    </source>
</reference>
<proteinExistence type="inferred from homology"/>
<evidence type="ECO:0000256" key="1">
    <source>
        <dbReference type="ARBA" id="ARBA00004442"/>
    </source>
</evidence>
<keyword evidence="6" id="KW-0472">Membrane</keyword>
<comment type="subcellular location">
    <subcellularLocation>
        <location evidence="1">Cell outer membrane</location>
    </subcellularLocation>
</comment>
<dbReference type="GO" id="GO:1990281">
    <property type="term" value="C:efflux pump complex"/>
    <property type="evidence" value="ECO:0007669"/>
    <property type="project" value="TreeGrafter"/>
</dbReference>
<evidence type="ECO:0000256" key="6">
    <source>
        <dbReference type="ARBA" id="ARBA00023136"/>
    </source>
</evidence>
<dbReference type="RefSeq" id="WP_161100036.1">
    <property type="nucleotide sequence ID" value="NZ_WWCW01000198.1"/>
</dbReference>